<feature type="compositionally biased region" description="Polar residues" evidence="5">
    <location>
        <begin position="2170"/>
        <end position="2199"/>
    </location>
</feature>
<evidence type="ECO:0000256" key="5">
    <source>
        <dbReference type="SAM" id="MobiDB-lite"/>
    </source>
</evidence>
<dbReference type="InterPro" id="IPR000850">
    <property type="entry name" value="Adenylat/UMP-CMP_kin"/>
</dbReference>
<keyword evidence="2" id="KW-0547">Nucleotide-binding</keyword>
<feature type="region of interest" description="Disordered" evidence="5">
    <location>
        <begin position="1025"/>
        <end position="1047"/>
    </location>
</feature>
<dbReference type="GO" id="GO:0019205">
    <property type="term" value="F:nucleobase-containing compound kinase activity"/>
    <property type="evidence" value="ECO:0007669"/>
    <property type="project" value="InterPro"/>
</dbReference>
<proteinExistence type="predicted"/>
<keyword evidence="6" id="KW-0812">Transmembrane</keyword>
<reference evidence="8" key="1">
    <citation type="submission" date="2011-05" db="EMBL/GenBank/DDBJ databases">
        <authorList>
            <person name="Richards S.R."/>
            <person name="Qu J."/>
            <person name="Jiang H."/>
            <person name="Jhangiani S.N."/>
            <person name="Agravi P."/>
            <person name="Goodspeed R."/>
            <person name="Gross S."/>
            <person name="Mandapat C."/>
            <person name="Jackson L."/>
            <person name="Mathew T."/>
            <person name="Pu L."/>
            <person name="Thornton R."/>
            <person name="Saada N."/>
            <person name="Wilczek-Boney K.B."/>
            <person name="Lee S."/>
            <person name="Kovar C."/>
            <person name="Wu Y."/>
            <person name="Scherer S.E."/>
            <person name="Worley K.C."/>
            <person name="Muzny D.M."/>
            <person name="Gibbs R."/>
        </authorList>
    </citation>
    <scope>NUCLEOTIDE SEQUENCE</scope>
    <source>
        <strain evidence="8">Brora</strain>
    </source>
</reference>
<dbReference type="STRING" id="126957.T1JCE0"/>
<feature type="region of interest" description="Disordered" evidence="5">
    <location>
        <begin position="2151"/>
        <end position="2199"/>
    </location>
</feature>
<feature type="compositionally biased region" description="Polar residues" evidence="5">
    <location>
        <begin position="480"/>
        <end position="494"/>
    </location>
</feature>
<feature type="coiled-coil region" evidence="4">
    <location>
        <begin position="1220"/>
        <end position="1247"/>
    </location>
</feature>
<evidence type="ECO:0000256" key="1">
    <source>
        <dbReference type="ARBA" id="ARBA00022679"/>
    </source>
</evidence>
<dbReference type="InterPro" id="IPR027861">
    <property type="entry name" value="TMEM249"/>
</dbReference>
<keyword evidence="6" id="KW-0472">Membrane</keyword>
<keyword evidence="4" id="KW-0175">Coiled coil</keyword>
<keyword evidence="3" id="KW-0418">Kinase</keyword>
<keyword evidence="1" id="KW-0808">Transferase</keyword>
<evidence type="ECO:0008006" key="9">
    <source>
        <dbReference type="Google" id="ProtNLM"/>
    </source>
</evidence>
<dbReference type="EnsemblMetazoa" id="SMAR011450-RA">
    <property type="protein sequence ID" value="SMAR011450-PA"/>
    <property type="gene ID" value="SMAR011450"/>
</dbReference>
<dbReference type="eggNOG" id="KOG3079">
    <property type="taxonomic scope" value="Eukaryota"/>
</dbReference>
<dbReference type="GO" id="GO:0005524">
    <property type="term" value="F:ATP binding"/>
    <property type="evidence" value="ECO:0007669"/>
    <property type="project" value="InterPro"/>
</dbReference>
<dbReference type="Gene3D" id="3.40.50.300">
    <property type="entry name" value="P-loop containing nucleotide triphosphate hydrolases"/>
    <property type="match status" value="3"/>
</dbReference>
<reference evidence="7" key="2">
    <citation type="submission" date="2015-02" db="UniProtKB">
        <authorList>
            <consortium name="EnsemblMetazoa"/>
        </authorList>
    </citation>
    <scope>IDENTIFICATION</scope>
</reference>
<feature type="compositionally biased region" description="Low complexity" evidence="5">
    <location>
        <begin position="2214"/>
        <end position="2237"/>
    </location>
</feature>
<evidence type="ECO:0000313" key="8">
    <source>
        <dbReference type="Proteomes" id="UP000014500"/>
    </source>
</evidence>
<keyword evidence="8" id="KW-1185">Reference proteome</keyword>
<feature type="transmembrane region" description="Helical" evidence="6">
    <location>
        <begin position="1902"/>
        <end position="1923"/>
    </location>
</feature>
<dbReference type="eggNOG" id="KOG3078">
    <property type="taxonomic scope" value="Eukaryota"/>
</dbReference>
<dbReference type="GO" id="GO:0006139">
    <property type="term" value="P:nucleobase-containing compound metabolic process"/>
    <property type="evidence" value="ECO:0007669"/>
    <property type="project" value="InterPro"/>
</dbReference>
<evidence type="ECO:0000256" key="6">
    <source>
        <dbReference type="SAM" id="Phobius"/>
    </source>
</evidence>
<dbReference type="PhylomeDB" id="T1JCE0"/>
<feature type="region of interest" description="Disordered" evidence="5">
    <location>
        <begin position="2211"/>
        <end position="2254"/>
    </location>
</feature>
<dbReference type="SUPFAM" id="SSF52540">
    <property type="entry name" value="P-loop containing nucleoside triphosphate hydrolases"/>
    <property type="match status" value="3"/>
</dbReference>
<dbReference type="InterPro" id="IPR027417">
    <property type="entry name" value="P-loop_NTPase"/>
</dbReference>
<dbReference type="EMBL" id="JH432064">
    <property type="status" value="NOT_ANNOTATED_CDS"/>
    <property type="molecule type" value="Genomic_DNA"/>
</dbReference>
<evidence type="ECO:0000256" key="2">
    <source>
        <dbReference type="ARBA" id="ARBA00022741"/>
    </source>
</evidence>
<keyword evidence="6" id="KW-1133">Transmembrane helix</keyword>
<feature type="region of interest" description="Disordered" evidence="5">
    <location>
        <begin position="455"/>
        <end position="494"/>
    </location>
</feature>
<dbReference type="Pfam" id="PF00406">
    <property type="entry name" value="ADK"/>
    <property type="match status" value="2"/>
</dbReference>
<name>T1JCE0_STRMM</name>
<dbReference type="HOGENOM" id="CLU_001764_0_0_1"/>
<feature type="compositionally biased region" description="Basic and acidic residues" evidence="5">
    <location>
        <begin position="2245"/>
        <end position="2254"/>
    </location>
</feature>
<feature type="transmembrane region" description="Helical" evidence="6">
    <location>
        <begin position="1930"/>
        <end position="1947"/>
    </location>
</feature>
<dbReference type="PANTHER" id="PTHR23359">
    <property type="entry name" value="NUCLEOTIDE KINASE"/>
    <property type="match status" value="1"/>
</dbReference>
<dbReference type="Proteomes" id="UP000014500">
    <property type="component" value="Unassembled WGS sequence"/>
</dbReference>
<evidence type="ECO:0000313" key="7">
    <source>
        <dbReference type="EnsemblMetazoa" id="SMAR011450-PA"/>
    </source>
</evidence>
<sequence>MYQQSESYDIIKPLDYYNDDDVELEFLLSKPTAFLIIGKPFCGKTTLAKKLALGWGCPYINPDDLVKDAIDAQSDTGQVCKQFLEQGLKVEQDLIFSLVKERMERTELLNTGYVVDGFPILGNRGMHVPDQLSLMDGWNVKPNVLIHIKMSDGDEIEIFKDEHICEIESSEELLLPDFEEDEFEKMDPLVLENLISFSSQLMRQFAKDLDRYNKKFPLLQNYFANRAKIIKIELNGNLPPKSVFDGLMSTLNLMPVSRPILPMCLSESSDLNVQEDGNLNEILFSLNKLNMIAPFFRWKLSRWGQFCPVDLKNGKLALGKCSNPVVYRDKMYFLANKSNLMQFLENPRPYLIPPMPLHPCKFIIFGHLKTGKTNLAWKLSSKYRGRVIDFDKLAQTYTREIREQYLDEIWNDNLMETIAEIQTREILTAAIVAEEERSRKAHDLAQEMALKIQAERETAEKRTKKRSKSRYSKDYSESSQFTAQSVEPDSTYETTSEFSAMTTFEDLYMASLDSETILNKLQEEEIELEIPLVDEDHPEVVAIINNIMEIAESEEYVIENELYVIQLLKEIEIQRLILSHYGLHDIRDGGWVIDNFPADERLFQTAVSMGIVPACVVILKDPTEDYKIVAKRYVRTKFRKRTLITVVSHPSPTFEIHEPSASEETSSESAPDFDRLLEEELNKTDGEEQESISSHVSTVKIEEDKIEVKPQLTESEIALIKLKGTLSQMDTFFDSLTNYLPDDGTVKVIPIQITNQKSMAYTGDSDGTTPDEFHTVSRFDSSQQFHLMSDVQSQATRSELIAVHDIAATVPKIHKSPEDIASEVISILEAEFYYKCKILTELDKEQYEADVQQNVDIIVEEGEDPAVKLQEPGDSGSYCPVVLRESQVLYPGKLELELKFKDRTYWFSSEEAREAFMKRPYDYVADKKALRIPPLRICFIGPFGSQRTEQARIVASGLNIFHINFRERLQELLLGKAGRKLGFPYQTDQEQINAEDELMRNESRHESIRTSLDLDSKDSQLSVVWSDTDNSSKKSKRSTQEMDESQGMSDMSFFLKYCTEEERNFKEYLQNEVPIHETSLEQLVTPWWHQEPYCSTGFVLDGFPNNLEEAEFLLNRNLMPDALIFLIVSDVDVVQKLQTLCMKTWIERINAKKIKKEAEKRLAKQLRETALAQRRQQLEEEVNKRKSPSDKILPNDVDITDKDDDQATEINIDEILAEEFPAAEEEIEEEEETLEEAEVRCNNRLLEMLQKYEETSTTVKEMFQTAQIPCFYVDGRKTLEKLNEELRVSISPYIEMRDNLLEKTYAITLSLAEQLIQIGYKARSNFGYWCPIKVYEGSVIPNLYNTNNEPLPVLHRNHIYYLSSRSAREKFMKEPMKYICQVMPQPIVPINLAVIGTPYSGKSTLIKRFAREYNLIRLTGQQVLKYVIEKLPNTTISDFINDYLDRGDMVPHELVAAAVDEVMMHPVCQQQGVILDGIPNSLELAECLTERNIIPFCVFELKLSFKEISERVSKLESKNTENNLAISYEMLKLQYETSIHELSQLQEYYQHKHHNWTSLDAHRSQWWLWTQSSKKFLQSAKSVQNYVVATQKNEAAELSNMNLTPDEFKACLGIFRFYCPVSLAIDGELIDCSQIKDHQFCAEYNGKYYAMCCCEHLKMFLNNPDVFLPPRATRFPPKPNEAPEVLSVEKCLKLSKNQIEFGGFCPVTYVHGYKTFEYLIKGNAKFGATYNGKVYFMESEEKRRNFIKKSELFVHLKLPVKVPPESQPLDFFGLPIIGYLEQALADALLKTLTAVATKKPKYPFLDISRSAALFIAYHLKAHNPNSSTYVRKKYINKLKEFEQNCQTLQYVIKNMTLMPFKPTTRPMDFDKKLERLFELRPTPEWFNQMPKIPKPGANYQTMFYPLIVVFLVATVFGIIRTYTDKPLNDILIHLIIFVTGITSLILWKKQFLIIDQESEEYVIIWYNTILFTQPIHNIYLRIHEISKSPADPSYYQLVIQATKLPAVSITRLSTDEDRIRRIGHILSEKININFFEFEDLSHNHVIRHWPILPPDDETNISPPPKTDFFQIKSMRAFFHAGSGLAIKSFYEFEKMITGGQLSKKGSEQISVTSLVTAKSSLRDSPSEKNFSWKKKPLSFFKRIFPPASKRSMQVVPEYSTESTIDRPGTSYGSPSRFSDGTAPSLTKRNPHKSSSSSHAFNQRVFLRELHRKIQSAQAESSEESLSSLSEISIPPESSETENDSESERTAEHKV</sequence>
<evidence type="ECO:0000256" key="4">
    <source>
        <dbReference type="SAM" id="Coils"/>
    </source>
</evidence>
<evidence type="ECO:0000256" key="3">
    <source>
        <dbReference type="ARBA" id="ARBA00022777"/>
    </source>
</evidence>
<dbReference type="Pfam" id="PF15158">
    <property type="entry name" value="TMEM249"/>
    <property type="match status" value="1"/>
</dbReference>
<organism evidence="7 8">
    <name type="scientific">Strigamia maritima</name>
    <name type="common">European centipede</name>
    <name type="synonym">Geophilus maritimus</name>
    <dbReference type="NCBI Taxonomy" id="126957"/>
    <lineage>
        <taxon>Eukaryota</taxon>
        <taxon>Metazoa</taxon>
        <taxon>Ecdysozoa</taxon>
        <taxon>Arthropoda</taxon>
        <taxon>Myriapoda</taxon>
        <taxon>Chilopoda</taxon>
        <taxon>Pleurostigmophora</taxon>
        <taxon>Geophilomorpha</taxon>
        <taxon>Linotaeniidae</taxon>
        <taxon>Strigamia</taxon>
    </lineage>
</organism>
<feature type="coiled-coil region" evidence="4">
    <location>
        <begin position="1148"/>
        <end position="1175"/>
    </location>
</feature>
<accession>T1JCE0</accession>
<dbReference type="OMA" id="GKCIDNE"/>
<protein>
    <recommendedName>
        <fullName evidence="9">Adenylate kinase 9</fullName>
    </recommendedName>
</protein>